<name>A0ABP9K6S2_9NOCA</name>
<keyword evidence="3" id="KW-1185">Reference proteome</keyword>
<sequence length="218" mass="24654">MPPCGRIRLLRKSVEALEHGFRGVQVAEIRDIREVDLSAVAGLQSLSVPTPRPMRFAASAKVRFDCWRSSRRYRPSRRLGIFPRAFAITYTLDVVVHEAILHTVIGGRRVMSAQLRHLADLSTRPNITLRVLPFGAGIPGGNPTGPFAVLDPRQENKNGKREPRVVYAPGYTGDMYLEKEHLVRRYERAYEAIRQASDDAVNSRNRIRYAASAYESQR</sequence>
<dbReference type="Pfam" id="PF19054">
    <property type="entry name" value="DUF5753"/>
    <property type="match status" value="1"/>
</dbReference>
<evidence type="ECO:0000259" key="1">
    <source>
        <dbReference type="Pfam" id="PF19054"/>
    </source>
</evidence>
<evidence type="ECO:0000313" key="2">
    <source>
        <dbReference type="EMBL" id="GAA5052501.1"/>
    </source>
</evidence>
<evidence type="ECO:0000313" key="3">
    <source>
        <dbReference type="Proteomes" id="UP001500603"/>
    </source>
</evidence>
<comment type="caution">
    <text evidence="2">The sequence shown here is derived from an EMBL/GenBank/DDBJ whole genome shotgun (WGS) entry which is preliminary data.</text>
</comment>
<dbReference type="InterPro" id="IPR043917">
    <property type="entry name" value="DUF5753"/>
</dbReference>
<protein>
    <recommendedName>
        <fullName evidence="1">DUF5753 domain-containing protein</fullName>
    </recommendedName>
</protein>
<dbReference type="Proteomes" id="UP001500603">
    <property type="component" value="Unassembled WGS sequence"/>
</dbReference>
<organism evidence="2 3">
    <name type="scientific">Nocardia callitridis</name>
    <dbReference type="NCBI Taxonomy" id="648753"/>
    <lineage>
        <taxon>Bacteria</taxon>
        <taxon>Bacillati</taxon>
        <taxon>Actinomycetota</taxon>
        <taxon>Actinomycetes</taxon>
        <taxon>Mycobacteriales</taxon>
        <taxon>Nocardiaceae</taxon>
        <taxon>Nocardia</taxon>
    </lineage>
</organism>
<gene>
    <name evidence="2" type="ORF">GCM10023318_25230</name>
</gene>
<reference evidence="3" key="1">
    <citation type="journal article" date="2019" name="Int. J. Syst. Evol. Microbiol.">
        <title>The Global Catalogue of Microorganisms (GCM) 10K type strain sequencing project: providing services to taxonomists for standard genome sequencing and annotation.</title>
        <authorList>
            <consortium name="The Broad Institute Genomics Platform"/>
            <consortium name="The Broad Institute Genome Sequencing Center for Infectious Disease"/>
            <person name="Wu L."/>
            <person name="Ma J."/>
        </authorList>
    </citation>
    <scope>NUCLEOTIDE SEQUENCE [LARGE SCALE GENOMIC DNA]</scope>
    <source>
        <strain evidence="3">JCM 18298</strain>
    </source>
</reference>
<dbReference type="EMBL" id="BAABJM010000002">
    <property type="protein sequence ID" value="GAA5052501.1"/>
    <property type="molecule type" value="Genomic_DNA"/>
</dbReference>
<accession>A0ABP9K6S2</accession>
<feature type="domain" description="DUF5753" evidence="1">
    <location>
        <begin position="91"/>
        <end position="208"/>
    </location>
</feature>
<proteinExistence type="predicted"/>